<feature type="chain" id="PRO_5034091793" description="Tetratricopeptide repeat protein" evidence="1">
    <location>
        <begin position="22"/>
        <end position="81"/>
    </location>
</feature>
<dbReference type="Proteomes" id="UP000824721">
    <property type="component" value="Chromosome"/>
</dbReference>
<dbReference type="EMBL" id="CP067378">
    <property type="protein sequence ID" value="QYS89768.1"/>
    <property type="molecule type" value="Genomic_DNA"/>
</dbReference>
<organism evidence="2">
    <name type="scientific">Flavobacterium columnare</name>
    <dbReference type="NCBI Taxonomy" id="996"/>
    <lineage>
        <taxon>Bacteria</taxon>
        <taxon>Pseudomonadati</taxon>
        <taxon>Bacteroidota</taxon>
        <taxon>Flavobacteriia</taxon>
        <taxon>Flavobacteriales</taxon>
        <taxon>Flavobacteriaceae</taxon>
        <taxon>Flavobacterium</taxon>
    </lineage>
</organism>
<dbReference type="InterPro" id="IPR011990">
    <property type="entry name" value="TPR-like_helical_dom_sf"/>
</dbReference>
<accession>A0A8G0KTC9</accession>
<proteinExistence type="predicted"/>
<name>A0A8G0KTC9_9FLAO</name>
<keyword evidence="1" id="KW-0732">Signal</keyword>
<protein>
    <recommendedName>
        <fullName evidence="3">Tetratricopeptide repeat protein</fullName>
    </recommendedName>
</protein>
<evidence type="ECO:0000256" key="1">
    <source>
        <dbReference type="SAM" id="SignalP"/>
    </source>
</evidence>
<dbReference type="KEGG" id="fdv:JJC05_06020"/>
<dbReference type="AlphaFoldDB" id="A0A8G0KTC9"/>
<sequence>MLSKNYLLLFVFIFSISFLNAQDTMEDYSIMAKKYFKKQEWQKAKEIIEEGLKQDETDSNLRMLLGRYYYVKKIIKTHVIN</sequence>
<gene>
    <name evidence="2" type="ORF">JJC05_06020</name>
</gene>
<evidence type="ECO:0008006" key="3">
    <source>
        <dbReference type="Google" id="ProtNLM"/>
    </source>
</evidence>
<reference evidence="2" key="1">
    <citation type="submission" date="2020-12" db="EMBL/GenBank/DDBJ databases">
        <title>Genome sequencing of genetic groups of Flavobacterium columnare.</title>
        <authorList>
            <person name="Waldbieser G.C."/>
            <person name="Griffin M.J."/>
            <person name="LaFrentz B.R."/>
        </authorList>
    </citation>
    <scope>NUCLEOTIDE SEQUENCE</scope>
    <source>
        <strain evidence="2">90-106</strain>
    </source>
</reference>
<dbReference type="Gene3D" id="1.25.40.10">
    <property type="entry name" value="Tetratricopeptide repeat domain"/>
    <property type="match status" value="1"/>
</dbReference>
<dbReference type="SUPFAM" id="SSF48452">
    <property type="entry name" value="TPR-like"/>
    <property type="match status" value="1"/>
</dbReference>
<feature type="signal peptide" evidence="1">
    <location>
        <begin position="1"/>
        <end position="21"/>
    </location>
</feature>
<evidence type="ECO:0000313" key="2">
    <source>
        <dbReference type="EMBL" id="QYS89768.1"/>
    </source>
</evidence>